<organism evidence="3 4">
    <name type="scientific">Sorghum bicolor</name>
    <name type="common">Sorghum</name>
    <name type="synonym">Sorghum vulgare</name>
    <dbReference type="NCBI Taxonomy" id="4558"/>
    <lineage>
        <taxon>Eukaryota</taxon>
        <taxon>Viridiplantae</taxon>
        <taxon>Streptophyta</taxon>
        <taxon>Embryophyta</taxon>
        <taxon>Tracheophyta</taxon>
        <taxon>Spermatophyta</taxon>
        <taxon>Magnoliopsida</taxon>
        <taxon>Liliopsida</taxon>
        <taxon>Poales</taxon>
        <taxon>Poaceae</taxon>
        <taxon>PACMAD clade</taxon>
        <taxon>Panicoideae</taxon>
        <taxon>Andropogonodae</taxon>
        <taxon>Andropogoneae</taxon>
        <taxon>Sorghinae</taxon>
        <taxon>Sorghum</taxon>
    </lineage>
</organism>
<keyword evidence="1" id="KW-0472">Membrane</keyword>
<dbReference type="PANTHER" id="PTHR31325">
    <property type="entry name" value="OS01G0798800 PROTEIN-RELATED"/>
    <property type="match status" value="1"/>
</dbReference>
<protein>
    <recommendedName>
        <fullName evidence="2">DUF4220 domain-containing protein</fullName>
    </recommendedName>
</protein>
<feature type="transmembrane region" description="Helical" evidence="1">
    <location>
        <begin position="36"/>
        <end position="54"/>
    </location>
</feature>
<feature type="transmembrane region" description="Helical" evidence="1">
    <location>
        <begin position="6"/>
        <end position="24"/>
    </location>
</feature>
<evidence type="ECO:0000313" key="3">
    <source>
        <dbReference type="EMBL" id="KAG0518538.1"/>
    </source>
</evidence>
<dbReference type="Pfam" id="PF13968">
    <property type="entry name" value="DUF4220"/>
    <property type="match status" value="1"/>
</dbReference>
<evidence type="ECO:0000313" key="4">
    <source>
        <dbReference type="Proteomes" id="UP000807115"/>
    </source>
</evidence>
<evidence type="ECO:0000256" key="1">
    <source>
        <dbReference type="SAM" id="Phobius"/>
    </source>
</evidence>
<comment type="caution">
    <text evidence="3">The sequence shown here is derived from an EMBL/GenBank/DDBJ whole genome shotgun (WGS) entry which is preliminary data.</text>
</comment>
<gene>
    <name evidence="3" type="ORF">BDA96_09G184700</name>
</gene>
<feature type="transmembrane region" description="Helical" evidence="1">
    <location>
        <begin position="74"/>
        <end position="100"/>
    </location>
</feature>
<keyword evidence="1" id="KW-1133">Transmembrane helix</keyword>
<reference evidence="3" key="1">
    <citation type="journal article" date="2019" name="BMC Genomics">
        <title>A new reference genome for Sorghum bicolor reveals high levels of sequence similarity between sweet and grain genotypes: implications for the genetics of sugar metabolism.</title>
        <authorList>
            <person name="Cooper E.A."/>
            <person name="Brenton Z.W."/>
            <person name="Flinn B.S."/>
            <person name="Jenkins J."/>
            <person name="Shu S."/>
            <person name="Flowers D."/>
            <person name="Luo F."/>
            <person name="Wang Y."/>
            <person name="Xia P."/>
            <person name="Barry K."/>
            <person name="Daum C."/>
            <person name="Lipzen A."/>
            <person name="Yoshinaga Y."/>
            <person name="Schmutz J."/>
            <person name="Saski C."/>
            <person name="Vermerris W."/>
            <person name="Kresovich S."/>
        </authorList>
    </citation>
    <scope>NUCLEOTIDE SEQUENCE</scope>
</reference>
<evidence type="ECO:0000259" key="2">
    <source>
        <dbReference type="Pfam" id="PF13968"/>
    </source>
</evidence>
<accession>A0A921QB47</accession>
<dbReference type="InterPro" id="IPR025315">
    <property type="entry name" value="DUF4220"/>
</dbReference>
<feature type="transmembrane region" description="Helical" evidence="1">
    <location>
        <begin position="215"/>
        <end position="235"/>
    </location>
</feature>
<dbReference type="EMBL" id="CM027688">
    <property type="protein sequence ID" value="KAG0518538.1"/>
    <property type="molecule type" value="Genomic_DNA"/>
</dbReference>
<keyword evidence="1" id="KW-0812">Transmembrane</keyword>
<reference evidence="3" key="2">
    <citation type="submission" date="2020-10" db="EMBL/GenBank/DDBJ databases">
        <authorList>
            <person name="Cooper E.A."/>
            <person name="Brenton Z.W."/>
            <person name="Flinn B.S."/>
            <person name="Jenkins J."/>
            <person name="Shu S."/>
            <person name="Flowers D."/>
            <person name="Luo F."/>
            <person name="Wang Y."/>
            <person name="Xia P."/>
            <person name="Barry K."/>
            <person name="Daum C."/>
            <person name="Lipzen A."/>
            <person name="Yoshinaga Y."/>
            <person name="Schmutz J."/>
            <person name="Saski C."/>
            <person name="Vermerris W."/>
            <person name="Kresovich S."/>
        </authorList>
    </citation>
    <scope>NUCLEOTIDE SEQUENCE</scope>
</reference>
<sequence>SGCIRTLVWTAYTLLFLIFTYMIGFMQSSSIKMDMYPVWAVSFFAVLGCTNSITAFELDDNKQWMKHYIQLILYYTYVSVLLQHMSDAFVVTSVTLLFTVTIYKNFMQIQASVLASDSWYSSKLLADYMKHDADSNESRYDPISLSGFSYLVCCVVIATENIITADQIWRCDGRLMKSTEGLLATAGKDYSRAFKVIEVELSFLYDFFFAKYALMYYRVLSLALLDMLQLILYWFSEWGKVSLTCRYVSHLWWQKNKFIERNLFSSARLHCFRIGRTKIGQYSILQSFEGKYL</sequence>
<feature type="domain" description="DUF4220" evidence="2">
    <location>
        <begin position="9"/>
        <end position="218"/>
    </location>
</feature>
<name>A0A921QB47_SORBI</name>
<dbReference type="AlphaFoldDB" id="A0A921QB47"/>
<feature type="non-terminal residue" evidence="3">
    <location>
        <position position="1"/>
    </location>
</feature>
<dbReference type="Proteomes" id="UP000807115">
    <property type="component" value="Chromosome 9"/>
</dbReference>
<proteinExistence type="predicted"/>